<feature type="compositionally biased region" description="Basic and acidic residues" evidence="1">
    <location>
        <begin position="976"/>
        <end position="990"/>
    </location>
</feature>
<feature type="compositionally biased region" description="Basic and acidic residues" evidence="1">
    <location>
        <begin position="1338"/>
        <end position="1351"/>
    </location>
</feature>
<dbReference type="PANTHER" id="PTHR34536">
    <property type="entry name" value="DENTIN SIALOPHOSPHOPROTEIN-LIKE PROTEIN"/>
    <property type="match status" value="1"/>
</dbReference>
<keyword evidence="3" id="KW-1185">Reference proteome</keyword>
<protein>
    <submittedName>
        <fullName evidence="2">Uncharacterized protein</fullName>
    </submittedName>
</protein>
<evidence type="ECO:0000256" key="1">
    <source>
        <dbReference type="SAM" id="MobiDB-lite"/>
    </source>
</evidence>
<feature type="compositionally biased region" description="Basic and acidic residues" evidence="1">
    <location>
        <begin position="1188"/>
        <end position="1199"/>
    </location>
</feature>
<feature type="compositionally biased region" description="Polar residues" evidence="1">
    <location>
        <begin position="317"/>
        <end position="326"/>
    </location>
</feature>
<reference evidence="2" key="2">
    <citation type="submission" date="2019-07" db="EMBL/GenBank/DDBJ databases">
        <authorList>
            <person name="Yang Y."/>
            <person name="Bocs S."/>
            <person name="Baudouin L."/>
        </authorList>
    </citation>
    <scope>NUCLEOTIDE SEQUENCE</scope>
    <source>
        <tissue evidence="2">Spear leaf of Hainan Tall coconut</tissue>
    </source>
</reference>
<dbReference type="EMBL" id="CM017878">
    <property type="protein sequence ID" value="KAG1354658.1"/>
    <property type="molecule type" value="Genomic_DNA"/>
</dbReference>
<feature type="compositionally biased region" description="Basic residues" evidence="1">
    <location>
        <begin position="79"/>
        <end position="90"/>
    </location>
</feature>
<feature type="compositionally biased region" description="Basic and acidic residues" evidence="1">
    <location>
        <begin position="305"/>
        <end position="316"/>
    </location>
</feature>
<dbReference type="PANTHER" id="PTHR34536:SF6">
    <property type="entry name" value="DENTIN SIALOPHOSPHOPROTEIN-LIKE PROTEIN"/>
    <property type="match status" value="1"/>
</dbReference>
<reference evidence="2" key="1">
    <citation type="journal article" date="2017" name="Gigascience">
        <title>The genome draft of coconut (Cocos nucifera).</title>
        <authorList>
            <person name="Xiao Y."/>
            <person name="Xu P."/>
            <person name="Fan H."/>
            <person name="Baudouin L."/>
            <person name="Xia W."/>
            <person name="Bocs S."/>
            <person name="Xu J."/>
            <person name="Li Q."/>
            <person name="Guo A."/>
            <person name="Zhou L."/>
            <person name="Li J."/>
            <person name="Wu Y."/>
            <person name="Ma Z."/>
            <person name="Armero A."/>
            <person name="Issali A.E."/>
            <person name="Liu N."/>
            <person name="Peng M."/>
            <person name="Yang Y."/>
        </authorList>
    </citation>
    <scope>NUCLEOTIDE SEQUENCE</scope>
    <source>
        <tissue evidence="2">Spear leaf of Hainan Tall coconut</tissue>
    </source>
</reference>
<name>A0A8K0IG93_COCNU</name>
<feature type="region of interest" description="Disordered" evidence="1">
    <location>
        <begin position="296"/>
        <end position="333"/>
    </location>
</feature>
<feature type="compositionally biased region" description="Polar residues" evidence="1">
    <location>
        <begin position="1324"/>
        <end position="1337"/>
    </location>
</feature>
<dbReference type="OrthoDB" id="1350766at2759"/>
<feature type="compositionally biased region" description="Basic and acidic residues" evidence="1">
    <location>
        <begin position="105"/>
        <end position="121"/>
    </location>
</feature>
<feature type="region of interest" description="Disordered" evidence="1">
    <location>
        <begin position="78"/>
        <end position="121"/>
    </location>
</feature>
<feature type="region of interest" description="Disordered" evidence="1">
    <location>
        <begin position="919"/>
        <end position="1122"/>
    </location>
</feature>
<comment type="caution">
    <text evidence="2">The sequence shown here is derived from an EMBL/GenBank/DDBJ whole genome shotgun (WGS) entry which is preliminary data.</text>
</comment>
<feature type="compositionally biased region" description="Basic and acidic residues" evidence="1">
    <location>
        <begin position="928"/>
        <end position="963"/>
    </location>
</feature>
<feature type="compositionally biased region" description="Basic and acidic residues" evidence="1">
    <location>
        <begin position="1035"/>
        <end position="1064"/>
    </location>
</feature>
<accession>A0A8K0IG93</accession>
<dbReference type="Proteomes" id="UP000797356">
    <property type="component" value="Chromosome 7"/>
</dbReference>
<evidence type="ECO:0000313" key="2">
    <source>
        <dbReference type="EMBL" id="KAG1354658.1"/>
    </source>
</evidence>
<gene>
    <name evidence="2" type="ORF">COCNU_07G007700</name>
</gene>
<organism evidence="2 3">
    <name type="scientific">Cocos nucifera</name>
    <name type="common">Coconut palm</name>
    <dbReference type="NCBI Taxonomy" id="13894"/>
    <lineage>
        <taxon>Eukaryota</taxon>
        <taxon>Viridiplantae</taxon>
        <taxon>Streptophyta</taxon>
        <taxon>Embryophyta</taxon>
        <taxon>Tracheophyta</taxon>
        <taxon>Spermatophyta</taxon>
        <taxon>Magnoliopsida</taxon>
        <taxon>Liliopsida</taxon>
        <taxon>Arecaceae</taxon>
        <taxon>Arecoideae</taxon>
        <taxon>Cocoseae</taxon>
        <taxon>Attaleinae</taxon>
        <taxon>Cocos</taxon>
    </lineage>
</organism>
<evidence type="ECO:0000313" key="3">
    <source>
        <dbReference type="Proteomes" id="UP000797356"/>
    </source>
</evidence>
<proteinExistence type="predicted"/>
<feature type="region of interest" description="Disordered" evidence="1">
    <location>
        <begin position="1146"/>
        <end position="1351"/>
    </location>
</feature>
<sequence>MPIRLVNMISLKIRLCSCTSGSPSTLEYPNHREGSNCCKSCGGKLAVDRQGSLSGNMLSTVGPELSRVIDPQLNWNKASKGRQRTVRRARTSFPGGNKKKSTTKSSKDSEDAADKELKRAGDIPVSESEKLGVSILGRRFSDALESVPIKKRRFLLVRSPSPPPKPSSCFDDFDHMVETQGASYQRTASYSKQRQERSIADDKTGLRDLNEEISDAVDFSGISILAAAACDSDMTCDSMNPEDLVFNGHASKADDLLGSSTCVESHSLYEATKDQLQHSSEDLCGKSEVHLEASSTLDLPGKGSDGMKLDESHETENPTGALQNFPDQKGTKHSSRDFRFHWDLNTVMDAWESNCDVVMNSKPLAPDVVSANGIHNENMENIETSQGDMECGDAKQAPELVDTRIEVGDIPKVDYRLLDAVVQDRPGVPKDNSVVDLDCCSLPCGDDLVQEGHQLDKVSVAVVVSVEETKLLHDQEMGSCTAKISSLAGGVMGPLGDPLGTEVVQQEKEVICFGSEVEAETSSFSSSHMVSSVNMSCGRATIPSESHPKEDLLINEPTLEKDRNPTSLACLANFSADHCLTDARTGQPTQISSSQVEKHGCFHHDSQSGNTDQCLTVSPPAEKASDGNVCANVINAGDLPGELVSPDCIGETECDHADKGSEAEINPCLSNSHPQQGSSNRDEFSSISTAAGEYETTAAELKMDNDKVPVDSDVDLGASVTDKSDHIISNTSDGNSAGAMAAVIDASLLGCPVSSHEASKCHMDGFVNGPAEATLGDHFDCYNDSYASQNDADRAIGMEKVDLEDDDSQYEDGELRESLLNTWGEDGAEEGESEHVDYGSDNGENDMFEAASIFLPAPLQLDHMACKNGGLPNGSHDGTCTGKNDGQHAASQPLLKCSSEADVRNVGFGKLSVGSIANKVQRSQSKKSGGDVRDAPEFGVGHDRVIGDSKFIKEGDDGKEFSHSTRMKSSGWDQLPECRRSSRDGLRDAGLHSVGQDHVAPSVDASGARESLKRLGSSLKRDLSSQIERPNSLDGSHRMDKSYVRASRYNDRNGLDSKAERDTGAPRSVGRGGSSRHAQGRGRGDHWADSSNRYGPSHHDSSGCYGPPSFAHPGSRNAAAAAVAKVESSGFVVAPDGTIVRAGGVGSAGRLPRRSANAALRSTHPSLSRRGSPIERDRACGMQRGLGRSRESPDRHAGIDWDQVGRYGPEVARERYRRPVSDDCVDSSLSMQNSLSRRERSFSPRRGPVHLSRSCTRSPSRSRTRSPHMWTAPRGRSDGMNGGPGSRRHSRSPPNFKTEARMERMRSPHRRPGFENHMVGHGPTSRNHASPPHSSRWVNDRKESPDHLREHGYKQCRVFSRTDRYDLLDSSGRLKPDEYYRSMYPSKFRGFVGFARGARHDASGEDRRGHGERYGMLHSVRQHDTDGNIKHLQYDAEDGFRAHNTPKSSEFHRRGSPRGFDRHIESQLEDSPQRAKEEKSHFRYGRSGRPNASFESYGVRDRDDDSTTPQRRPS</sequence>
<feature type="compositionally biased region" description="Basic and acidic residues" evidence="1">
    <location>
        <begin position="1211"/>
        <end position="1221"/>
    </location>
</feature>
<feature type="compositionally biased region" description="Basic and acidic residues" evidence="1">
    <location>
        <begin position="1449"/>
        <end position="1481"/>
    </location>
</feature>
<feature type="region of interest" description="Disordered" evidence="1">
    <location>
        <begin position="1436"/>
        <end position="1514"/>
    </location>
</feature>